<comment type="catalytic activity">
    <reaction evidence="5">
        <text>pyridoxine 5'-phosphate + O2 = pyridoxal 5'-phosphate + H2O2</text>
        <dbReference type="Rhea" id="RHEA:15149"/>
        <dbReference type="ChEBI" id="CHEBI:15379"/>
        <dbReference type="ChEBI" id="CHEBI:16240"/>
        <dbReference type="ChEBI" id="CHEBI:58589"/>
        <dbReference type="ChEBI" id="CHEBI:597326"/>
        <dbReference type="EC" id="1.4.3.5"/>
    </reaction>
</comment>
<comment type="similarity">
    <text evidence="1 5">Belongs to the pyridoxamine 5'-phosphate oxidase family.</text>
</comment>
<comment type="function">
    <text evidence="5">Catalyzes the oxidation of either pyridoxine 5'-phosphate (PNP) or pyridoxamine 5'-phosphate (PMP) into pyridoxal 5'-phosphate (PLP).</text>
</comment>
<feature type="binding site" evidence="5">
    <location>
        <position position="112"/>
    </location>
    <ligand>
        <name>substrate</name>
    </ligand>
</feature>
<evidence type="ECO:0000313" key="10">
    <source>
        <dbReference type="Proteomes" id="UP000294599"/>
    </source>
</evidence>
<dbReference type="NCBIfam" id="TIGR00558">
    <property type="entry name" value="pdxH"/>
    <property type="match status" value="1"/>
</dbReference>
<organism evidence="9 10">
    <name type="scientific">Pseudofulvimonas gallinarii</name>
    <dbReference type="NCBI Taxonomy" id="634155"/>
    <lineage>
        <taxon>Bacteria</taxon>
        <taxon>Pseudomonadati</taxon>
        <taxon>Pseudomonadota</taxon>
        <taxon>Gammaproteobacteria</taxon>
        <taxon>Lysobacterales</taxon>
        <taxon>Rhodanobacteraceae</taxon>
        <taxon>Pseudofulvimonas</taxon>
    </lineage>
</organism>
<dbReference type="PANTHER" id="PTHR10851:SF0">
    <property type="entry name" value="PYRIDOXINE-5'-PHOSPHATE OXIDASE"/>
    <property type="match status" value="1"/>
</dbReference>
<comment type="subunit">
    <text evidence="5">Homodimer.</text>
</comment>
<evidence type="ECO:0000259" key="7">
    <source>
        <dbReference type="Pfam" id="PF01243"/>
    </source>
</evidence>
<comment type="caution">
    <text evidence="5">Lacks conserved residue(s) required for the propagation of feature annotation.</text>
</comment>
<comment type="cofactor">
    <cofactor evidence="5 6">
        <name>FMN</name>
        <dbReference type="ChEBI" id="CHEBI:58210"/>
    </cofactor>
    <text evidence="5 6">Binds 1 FMN per subunit.</text>
</comment>
<feature type="binding site" evidence="5 6">
    <location>
        <position position="180"/>
    </location>
    <ligand>
        <name>FMN</name>
        <dbReference type="ChEBI" id="CHEBI:58210"/>
    </ligand>
</feature>
<feature type="domain" description="Pyridoxamine 5'-phosphate oxidase N-terminal" evidence="7">
    <location>
        <begin position="19"/>
        <end position="144"/>
    </location>
</feature>
<keyword evidence="3 5" id="KW-0288">FMN</keyword>
<dbReference type="UniPathway" id="UPA01068">
    <property type="reaction ID" value="UER00304"/>
</dbReference>
<dbReference type="GO" id="GO:0008615">
    <property type="term" value="P:pyridoxine biosynthetic process"/>
    <property type="evidence" value="ECO:0007669"/>
    <property type="project" value="UniProtKB-UniRule"/>
</dbReference>
<name>A0A4R3LHD8_9GAMM</name>
<evidence type="ECO:0000256" key="1">
    <source>
        <dbReference type="ARBA" id="ARBA00007301"/>
    </source>
</evidence>
<dbReference type="RefSeq" id="WP_377600257.1">
    <property type="nucleotide sequence ID" value="NZ_JBHLWF010000028.1"/>
</dbReference>
<feature type="binding site" evidence="5">
    <location>
        <position position="49"/>
    </location>
    <ligand>
        <name>substrate</name>
    </ligand>
</feature>
<evidence type="ECO:0000256" key="5">
    <source>
        <dbReference type="HAMAP-Rule" id="MF_01629"/>
    </source>
</evidence>
<evidence type="ECO:0000313" key="9">
    <source>
        <dbReference type="EMBL" id="TCS99631.1"/>
    </source>
</evidence>
<dbReference type="InterPro" id="IPR012349">
    <property type="entry name" value="Split_barrel_FMN-bd"/>
</dbReference>
<comment type="pathway">
    <text evidence="5">Cofactor metabolism; pyridoxal 5'-phosphate salvage; pyridoxal 5'-phosphate from pyridoxamine 5'-phosphate: step 1/1.</text>
</comment>
<dbReference type="GO" id="GO:0004733">
    <property type="term" value="F:pyridoxamine phosphate oxidase activity"/>
    <property type="evidence" value="ECO:0007669"/>
    <property type="project" value="UniProtKB-UniRule"/>
</dbReference>
<keyword evidence="10" id="KW-1185">Reference proteome</keyword>
<dbReference type="SUPFAM" id="SSF50475">
    <property type="entry name" value="FMN-binding split barrel"/>
    <property type="match status" value="1"/>
</dbReference>
<evidence type="ECO:0000256" key="2">
    <source>
        <dbReference type="ARBA" id="ARBA00022630"/>
    </source>
</evidence>
<evidence type="ECO:0000256" key="4">
    <source>
        <dbReference type="ARBA" id="ARBA00023002"/>
    </source>
</evidence>
<dbReference type="EC" id="1.4.3.5" evidence="5"/>
<sequence>MVTLPAVVVDRFHELLARAIAAGEPEPTAMSVATADADGRPSLRVVLLKHLDADGFVFYTNTLSAKGRQLAANPRAAVCLHWKHLDLQVQVRAEGRVERVGPEEADAYFASRPRGSQIGAWASLQSQPLASRDELERRIAEVESRFEGTDVTRPPHWSGYRLRPDRVEFWHGREYRLHDRHLFTCDGGEWHEQRLFP</sequence>
<dbReference type="AlphaFoldDB" id="A0A4R3LHD8"/>
<feature type="binding site" evidence="5">
    <location>
        <begin position="176"/>
        <end position="178"/>
    </location>
    <ligand>
        <name>substrate</name>
    </ligand>
</feature>
<gene>
    <name evidence="5" type="primary">pdxH</name>
    <name evidence="9" type="ORF">EDC25_10564</name>
</gene>
<reference evidence="9 10" key="1">
    <citation type="submission" date="2019-03" db="EMBL/GenBank/DDBJ databases">
        <title>Genomic Encyclopedia of Type Strains, Phase IV (KMG-IV): sequencing the most valuable type-strain genomes for metagenomic binning, comparative biology and taxonomic classification.</title>
        <authorList>
            <person name="Goeker M."/>
        </authorList>
    </citation>
    <scope>NUCLEOTIDE SEQUENCE [LARGE SCALE GENOMIC DNA]</scope>
    <source>
        <strain evidence="9 10">DSM 21944</strain>
    </source>
</reference>
<dbReference type="InterPro" id="IPR000659">
    <property type="entry name" value="Pyridox_Oxase"/>
</dbReference>
<comment type="pathway">
    <text evidence="5">Cofactor metabolism; pyridoxal 5'-phosphate salvage; pyridoxal 5'-phosphate from pyridoxine 5'-phosphate: step 1/1.</text>
</comment>
<keyword evidence="4 5" id="KW-0560">Oxidoreductase</keyword>
<feature type="binding site" evidence="5 6">
    <location>
        <begin position="125"/>
        <end position="126"/>
    </location>
    <ligand>
        <name>FMN</name>
        <dbReference type="ChEBI" id="CHEBI:58210"/>
    </ligand>
</feature>
<dbReference type="GO" id="GO:0010181">
    <property type="term" value="F:FMN binding"/>
    <property type="evidence" value="ECO:0007669"/>
    <property type="project" value="UniProtKB-UniRule"/>
</dbReference>
<dbReference type="NCBIfam" id="NF004231">
    <property type="entry name" value="PRK05679.1"/>
    <property type="match status" value="1"/>
</dbReference>
<dbReference type="Proteomes" id="UP000294599">
    <property type="component" value="Unassembled WGS sequence"/>
</dbReference>
<proteinExistence type="inferred from homology"/>
<feature type="binding site" evidence="5">
    <location>
        <position position="116"/>
    </location>
    <ligand>
        <name>substrate</name>
    </ligand>
</feature>
<protein>
    <recommendedName>
        <fullName evidence="5">Pyridoxine/pyridoxamine 5'-phosphate oxidase</fullName>
        <ecNumber evidence="5">1.4.3.5</ecNumber>
    </recommendedName>
    <alternativeName>
        <fullName evidence="5">PNP/PMP oxidase</fullName>
        <shortName evidence="5">PNPOx</shortName>
    </alternativeName>
    <alternativeName>
        <fullName evidence="5">Pyridoxal 5'-phosphate synthase</fullName>
    </alternativeName>
</protein>
<dbReference type="PROSITE" id="PS01064">
    <property type="entry name" value="PYRIDOX_OXIDASE"/>
    <property type="match status" value="1"/>
</dbReference>
<dbReference type="InterPro" id="IPR019740">
    <property type="entry name" value="Pyridox_Oxase_CS"/>
</dbReference>
<dbReference type="Gene3D" id="2.30.110.10">
    <property type="entry name" value="Electron Transport, Fmn-binding Protein, Chain A"/>
    <property type="match status" value="1"/>
</dbReference>
<dbReference type="PANTHER" id="PTHR10851">
    <property type="entry name" value="PYRIDOXINE-5-PHOSPHATE OXIDASE"/>
    <property type="match status" value="1"/>
</dbReference>
<evidence type="ECO:0000256" key="6">
    <source>
        <dbReference type="PIRSR" id="PIRSR000190-2"/>
    </source>
</evidence>
<comment type="catalytic activity">
    <reaction evidence="5">
        <text>pyridoxamine 5'-phosphate + O2 + H2O = pyridoxal 5'-phosphate + H2O2 + NH4(+)</text>
        <dbReference type="Rhea" id="RHEA:15817"/>
        <dbReference type="ChEBI" id="CHEBI:15377"/>
        <dbReference type="ChEBI" id="CHEBI:15379"/>
        <dbReference type="ChEBI" id="CHEBI:16240"/>
        <dbReference type="ChEBI" id="CHEBI:28938"/>
        <dbReference type="ChEBI" id="CHEBI:58451"/>
        <dbReference type="ChEBI" id="CHEBI:597326"/>
        <dbReference type="EC" id="1.4.3.5"/>
    </reaction>
</comment>
<keyword evidence="5" id="KW-0664">Pyridoxine biosynthesis</keyword>
<feature type="binding site" evidence="5 6">
    <location>
        <position position="66"/>
    </location>
    <ligand>
        <name>FMN</name>
        <dbReference type="ChEBI" id="CHEBI:58210"/>
    </ligand>
</feature>
<feature type="domain" description="Pyridoxine 5'-phosphate oxidase dimerisation C-terminal" evidence="8">
    <location>
        <begin position="157"/>
        <end position="197"/>
    </location>
</feature>
<feature type="binding site" evidence="5">
    <location>
        <position position="108"/>
    </location>
    <ligand>
        <name>substrate</name>
    </ligand>
</feature>
<feature type="binding site" evidence="5 6">
    <location>
        <begin position="59"/>
        <end position="60"/>
    </location>
    <ligand>
        <name>FMN</name>
        <dbReference type="ChEBI" id="CHEBI:58210"/>
    </ligand>
</feature>
<dbReference type="EMBL" id="SMAF01000005">
    <property type="protein sequence ID" value="TCS99631.1"/>
    <property type="molecule type" value="Genomic_DNA"/>
</dbReference>
<dbReference type="PIRSF" id="PIRSF000190">
    <property type="entry name" value="Pyd_amn-ph_oxd"/>
    <property type="match status" value="1"/>
</dbReference>
<evidence type="ECO:0000259" key="8">
    <source>
        <dbReference type="Pfam" id="PF10590"/>
    </source>
</evidence>
<evidence type="ECO:0000256" key="3">
    <source>
        <dbReference type="ARBA" id="ARBA00022643"/>
    </source>
</evidence>
<feature type="binding site" evidence="5">
    <location>
        <position position="90"/>
    </location>
    <ligand>
        <name>FMN</name>
        <dbReference type="ChEBI" id="CHEBI:58210"/>
    </ligand>
</feature>
<dbReference type="InterPro" id="IPR019576">
    <property type="entry name" value="Pyridoxamine_oxidase_dimer_C"/>
</dbReference>
<accession>A0A4R3LHD8</accession>
<feature type="binding site" evidence="5 6">
    <location>
        <begin position="44"/>
        <end position="49"/>
    </location>
    <ligand>
        <name>FMN</name>
        <dbReference type="ChEBI" id="CHEBI:58210"/>
    </ligand>
</feature>
<comment type="caution">
    <text evidence="9">The sequence shown here is derived from an EMBL/GenBank/DDBJ whole genome shotgun (WGS) entry which is preliminary data.</text>
</comment>
<feature type="binding site" evidence="6">
    <location>
        <position position="88"/>
    </location>
    <ligand>
        <name>FMN</name>
        <dbReference type="ChEBI" id="CHEBI:58210"/>
    </ligand>
</feature>
<dbReference type="HAMAP" id="MF_01629">
    <property type="entry name" value="PdxH"/>
    <property type="match status" value="1"/>
</dbReference>
<feature type="binding site" evidence="5 6">
    <location>
        <position position="170"/>
    </location>
    <ligand>
        <name>FMN</name>
        <dbReference type="ChEBI" id="CHEBI:58210"/>
    </ligand>
</feature>
<keyword evidence="2 5" id="KW-0285">Flavoprotein</keyword>
<dbReference type="InterPro" id="IPR011576">
    <property type="entry name" value="Pyridox_Oxase_N"/>
</dbReference>
<dbReference type="Pfam" id="PF01243">
    <property type="entry name" value="PNPOx_N"/>
    <property type="match status" value="1"/>
</dbReference>
<dbReference type="Pfam" id="PF10590">
    <property type="entry name" value="PNP_phzG_C"/>
    <property type="match status" value="1"/>
</dbReference>